<dbReference type="AlphaFoldDB" id="A0A2S9JU23"/>
<evidence type="ECO:0000313" key="1">
    <source>
        <dbReference type="EMBL" id="PRD56776.1"/>
    </source>
</evidence>
<proteinExistence type="predicted"/>
<dbReference type="EMBL" id="PVBS01000001">
    <property type="protein sequence ID" value="PRD56776.1"/>
    <property type="molecule type" value="Genomic_DNA"/>
</dbReference>
<organism evidence="1 2">
    <name type="scientific">Sphingobacterium gobiense</name>
    <dbReference type="NCBI Taxonomy" id="1382456"/>
    <lineage>
        <taxon>Bacteria</taxon>
        <taxon>Pseudomonadati</taxon>
        <taxon>Bacteroidota</taxon>
        <taxon>Sphingobacteriia</taxon>
        <taxon>Sphingobacteriales</taxon>
        <taxon>Sphingobacteriaceae</taxon>
        <taxon>Sphingobacterium</taxon>
    </lineage>
</organism>
<dbReference type="RefSeq" id="WP_105723920.1">
    <property type="nucleotide sequence ID" value="NZ_PVBS01000001.1"/>
</dbReference>
<reference evidence="1 2" key="1">
    <citation type="submission" date="2018-02" db="EMBL/GenBank/DDBJ databases">
        <title>The draft genome of Sphingobacterium gobiense H7.</title>
        <authorList>
            <person name="Li L."/>
            <person name="Liu L."/>
            <person name="Zhang X."/>
            <person name="Wang T."/>
            <person name="Liang L."/>
        </authorList>
    </citation>
    <scope>NUCLEOTIDE SEQUENCE [LARGE SCALE GENOMIC DNA]</scope>
    <source>
        <strain evidence="1 2">ACCC 05757</strain>
    </source>
</reference>
<accession>A0A2S9JU23</accession>
<dbReference type="OrthoDB" id="1413206at2"/>
<name>A0A2S9JU23_9SPHI</name>
<protein>
    <submittedName>
        <fullName evidence="1">Uncharacterized protein</fullName>
    </submittedName>
</protein>
<gene>
    <name evidence="1" type="ORF">C5749_05995</name>
</gene>
<keyword evidence="2" id="KW-1185">Reference proteome</keyword>
<evidence type="ECO:0000313" key="2">
    <source>
        <dbReference type="Proteomes" id="UP000238642"/>
    </source>
</evidence>
<comment type="caution">
    <text evidence="1">The sequence shown here is derived from an EMBL/GenBank/DDBJ whole genome shotgun (WGS) entry which is preliminary data.</text>
</comment>
<dbReference type="Proteomes" id="UP000238642">
    <property type="component" value="Unassembled WGS sequence"/>
</dbReference>
<sequence>MIRIYLDWSIISYLKQPEFSRLKAFIEENKHRFLFPYSAAHFSDLMKSYSMNNVYFQTDLKNLEWLSNKHLLHWEDNFVQPKFCTPKDYFESYDRDLDITPMFDINKLFNDLDKGLEESGLISFKSIFSSLKKILATIPSGLDITEDNKKIVNTMFPDLTVNSNHWDLMKQSGNMLLSLITDRLYYKNLRNSISEQGFVLDKNSGNWDVSEVMANVDAFLKESGFNKDFLAFVDYVFELRNEKPDRLVYFTACYNILDLLGYKADKLPKPSDTAMNIYTDAQHSFYAAHCDYFVVADKNLLTKTNVLYHKFNIRTKVISPYEMIDSLESRCSLETDSENILGVILDLVRNCENRFDFSEHQIGDGQAFSGTLPRLHFDFFTDVSVLQDVENKRFTLAFFRRSHNYSEFYFYTEVESLLQRIFTLFKWESDRDFSKMALDLMNKEGESYAKLCDFGVVILDLEENKLSPRLTYIIPYT</sequence>